<dbReference type="Proteomes" id="UP001165960">
    <property type="component" value="Unassembled WGS sequence"/>
</dbReference>
<sequence>MILMKMNGESQNGICSVKRSPSRRLKLNPLHFWRKLQSLNPSWCNTLWAAPLTCYNCQKLGHIAANCPVKRYGYCGVEKDHTSNKCPARLASIKPKIAESMFVELMAVEKRNATPPVQSTNKHPCLVSPIIKKVKRMLSSCTLLDPKRTRIQEPTPTRAPSPV</sequence>
<evidence type="ECO:0000313" key="2">
    <source>
        <dbReference type="Proteomes" id="UP001165960"/>
    </source>
</evidence>
<comment type="caution">
    <text evidence="1">The sequence shown here is derived from an EMBL/GenBank/DDBJ whole genome shotgun (WGS) entry which is preliminary data.</text>
</comment>
<organism evidence="1 2">
    <name type="scientific">Entomophthora muscae</name>
    <dbReference type="NCBI Taxonomy" id="34485"/>
    <lineage>
        <taxon>Eukaryota</taxon>
        <taxon>Fungi</taxon>
        <taxon>Fungi incertae sedis</taxon>
        <taxon>Zoopagomycota</taxon>
        <taxon>Entomophthoromycotina</taxon>
        <taxon>Entomophthoromycetes</taxon>
        <taxon>Entomophthorales</taxon>
        <taxon>Entomophthoraceae</taxon>
        <taxon>Entomophthora</taxon>
    </lineage>
</organism>
<name>A0ACC2RYU6_9FUNG</name>
<proteinExistence type="predicted"/>
<keyword evidence="2" id="KW-1185">Reference proteome</keyword>
<gene>
    <name evidence="1" type="ORF">DSO57_1006805</name>
</gene>
<reference evidence="1" key="1">
    <citation type="submission" date="2022-04" db="EMBL/GenBank/DDBJ databases">
        <title>Genome of the entomopathogenic fungus Entomophthora muscae.</title>
        <authorList>
            <person name="Elya C."/>
            <person name="Lovett B.R."/>
            <person name="Lee E."/>
            <person name="Macias A.M."/>
            <person name="Hajek A.E."/>
            <person name="De Bivort B.L."/>
            <person name="Kasson M.T."/>
            <person name="De Fine Licht H.H."/>
            <person name="Stajich J.E."/>
        </authorList>
    </citation>
    <scope>NUCLEOTIDE SEQUENCE</scope>
    <source>
        <strain evidence="1">Berkeley</strain>
    </source>
</reference>
<protein>
    <submittedName>
        <fullName evidence="1">Uncharacterized protein</fullName>
    </submittedName>
</protein>
<dbReference type="EMBL" id="QTSX02006409">
    <property type="protein sequence ID" value="KAJ9055178.1"/>
    <property type="molecule type" value="Genomic_DNA"/>
</dbReference>
<accession>A0ACC2RYU6</accession>
<evidence type="ECO:0000313" key="1">
    <source>
        <dbReference type="EMBL" id="KAJ9055178.1"/>
    </source>
</evidence>